<dbReference type="VEuPathDB" id="FungiDB:SJAG_03649"/>
<organism evidence="6 8">
    <name type="scientific">Schizosaccharomyces japonicus (strain yFS275 / FY16936)</name>
    <name type="common">Fission yeast</name>
    <dbReference type="NCBI Taxonomy" id="402676"/>
    <lineage>
        <taxon>Eukaryota</taxon>
        <taxon>Fungi</taxon>
        <taxon>Dikarya</taxon>
        <taxon>Ascomycota</taxon>
        <taxon>Taphrinomycotina</taxon>
        <taxon>Schizosaccharomycetes</taxon>
        <taxon>Schizosaccharomycetales</taxon>
        <taxon>Schizosaccharomycetaceae</taxon>
        <taxon>Schizosaccharomyces</taxon>
    </lineage>
</organism>
<evidence type="ECO:0000256" key="3">
    <source>
        <dbReference type="ARBA" id="ARBA00023274"/>
    </source>
</evidence>
<dbReference type="RefSeq" id="XP_002174786.1">
    <property type="nucleotide sequence ID" value="XM_002174750.1"/>
</dbReference>
<dbReference type="InterPro" id="IPR013005">
    <property type="entry name" value="Ribosomal_uL4-like"/>
</dbReference>
<dbReference type="PANTHER" id="PTHR10746">
    <property type="entry name" value="50S RIBOSOMAL PROTEIN L4"/>
    <property type="match status" value="1"/>
</dbReference>
<keyword evidence="3" id="KW-0687">Ribonucleoprotein</keyword>
<evidence type="ECO:0000313" key="7">
    <source>
        <dbReference type="JaponicusDB" id="SJAG_03649"/>
    </source>
</evidence>
<comment type="similarity">
    <text evidence="1">Belongs to the universal ribosomal protein uL4 family.</text>
</comment>
<dbReference type="Pfam" id="PF00573">
    <property type="entry name" value="Ribosomal_L4"/>
    <property type="match status" value="1"/>
</dbReference>
<dbReference type="GO" id="GO:0005840">
    <property type="term" value="C:ribosome"/>
    <property type="evidence" value="ECO:0007669"/>
    <property type="project" value="UniProtKB-KW"/>
</dbReference>
<dbReference type="GeneID" id="7051356"/>
<name>B6K4T6_SCHJY</name>
<dbReference type="Proteomes" id="UP000001744">
    <property type="component" value="Unassembled WGS sequence"/>
</dbReference>
<evidence type="ECO:0000313" key="8">
    <source>
        <dbReference type="Proteomes" id="UP000001744"/>
    </source>
</evidence>
<dbReference type="OrthoDB" id="275876at2759"/>
<dbReference type="InterPro" id="IPR023574">
    <property type="entry name" value="Ribosomal_uL4_dom_sf"/>
</dbReference>
<evidence type="ECO:0000256" key="4">
    <source>
        <dbReference type="ARBA" id="ARBA00040565"/>
    </source>
</evidence>
<evidence type="ECO:0000256" key="1">
    <source>
        <dbReference type="ARBA" id="ARBA00010528"/>
    </source>
</evidence>
<dbReference type="AlphaFoldDB" id="B6K4T6"/>
<feature type="region of interest" description="Disordered" evidence="5">
    <location>
        <begin position="49"/>
        <end position="96"/>
    </location>
</feature>
<dbReference type="JaponicusDB" id="SJAG_03649">
    <property type="gene designation" value="yml6"/>
</dbReference>
<evidence type="ECO:0000256" key="5">
    <source>
        <dbReference type="SAM" id="MobiDB-lite"/>
    </source>
</evidence>
<sequence>MTLNLIRYAFPSLEPMGFLHIPRPFLTEPLRRDILQKAVVFEANRDRAGTANTKSRSEINCSGKKLRPQKGTGRARLGDASSPMLRGGAVAHGPKPRDFTTKMPTKIFSKAMRVALSERFRQNELLVLDSPLHTEQLTSKLLNAFVKLHDLGAPYGRTLFILDDLSYSTSAATNKRFIEATTSLGRHCEFLPASQLQIRHALKFGKLAIEHKAFSTLYQLYHDPCYLLPHLATASVSTSDISGCS</sequence>
<dbReference type="Gene3D" id="3.40.1370.10">
    <property type="match status" value="1"/>
</dbReference>
<feature type="compositionally biased region" description="Polar residues" evidence="5">
    <location>
        <begin position="50"/>
        <end position="60"/>
    </location>
</feature>
<dbReference type="InterPro" id="IPR002136">
    <property type="entry name" value="Ribosomal_uL4"/>
</dbReference>
<keyword evidence="2 6" id="KW-0689">Ribosomal protein</keyword>
<keyword evidence="8" id="KW-1185">Reference proteome</keyword>
<dbReference type="PANTHER" id="PTHR10746:SF6">
    <property type="entry name" value="LARGE RIBOSOMAL SUBUNIT PROTEIN UL4M"/>
    <property type="match status" value="1"/>
</dbReference>
<dbReference type="GO" id="GO:0003735">
    <property type="term" value="F:structural constituent of ribosome"/>
    <property type="evidence" value="ECO:0000318"/>
    <property type="project" value="GO_Central"/>
</dbReference>
<dbReference type="NCBIfam" id="TIGR03953">
    <property type="entry name" value="rplD_bact"/>
    <property type="match status" value="1"/>
</dbReference>
<dbReference type="eggNOG" id="KOG1624">
    <property type="taxonomic scope" value="Eukaryota"/>
</dbReference>
<dbReference type="EMBL" id="KE651167">
    <property type="protein sequence ID" value="EEB08493.1"/>
    <property type="molecule type" value="Genomic_DNA"/>
</dbReference>
<dbReference type="GO" id="GO:0006412">
    <property type="term" value="P:translation"/>
    <property type="evidence" value="ECO:0007669"/>
    <property type="project" value="InterPro"/>
</dbReference>
<dbReference type="OMA" id="KTFGPHP"/>
<proteinExistence type="inferred from homology"/>
<dbReference type="GO" id="GO:1990904">
    <property type="term" value="C:ribonucleoprotein complex"/>
    <property type="evidence" value="ECO:0007669"/>
    <property type="project" value="UniProtKB-KW"/>
</dbReference>
<dbReference type="SUPFAM" id="SSF52166">
    <property type="entry name" value="Ribosomal protein L4"/>
    <property type="match status" value="1"/>
</dbReference>
<dbReference type="HOGENOM" id="CLU_041575_4_2_1"/>
<evidence type="ECO:0000256" key="2">
    <source>
        <dbReference type="ARBA" id="ARBA00022980"/>
    </source>
</evidence>
<evidence type="ECO:0000313" key="6">
    <source>
        <dbReference type="EMBL" id="EEB08493.1"/>
    </source>
</evidence>
<protein>
    <recommendedName>
        <fullName evidence="4">Large ribosomal subunit protein uL4m</fullName>
    </recommendedName>
</protein>
<gene>
    <name evidence="7" type="primary">yml6</name>
    <name evidence="6" type="ORF">SJAG_03649</name>
</gene>
<dbReference type="STRING" id="402676.B6K4T6"/>
<accession>B6K4T6</accession>
<reference evidence="6 8" key="1">
    <citation type="journal article" date="2011" name="Science">
        <title>Comparative functional genomics of the fission yeasts.</title>
        <authorList>
            <person name="Rhind N."/>
            <person name="Chen Z."/>
            <person name="Yassour M."/>
            <person name="Thompson D.A."/>
            <person name="Haas B.J."/>
            <person name="Habib N."/>
            <person name="Wapinski I."/>
            <person name="Roy S."/>
            <person name="Lin M.F."/>
            <person name="Heiman D.I."/>
            <person name="Young S.K."/>
            <person name="Furuya K."/>
            <person name="Guo Y."/>
            <person name="Pidoux A."/>
            <person name="Chen H.M."/>
            <person name="Robbertse B."/>
            <person name="Goldberg J.M."/>
            <person name="Aoki K."/>
            <person name="Bayne E.H."/>
            <person name="Berlin A.M."/>
            <person name="Desjardins C.A."/>
            <person name="Dobbs E."/>
            <person name="Dukaj L."/>
            <person name="Fan L."/>
            <person name="FitzGerald M.G."/>
            <person name="French C."/>
            <person name="Gujja S."/>
            <person name="Hansen K."/>
            <person name="Keifenheim D."/>
            <person name="Levin J.Z."/>
            <person name="Mosher R.A."/>
            <person name="Mueller C.A."/>
            <person name="Pfiffner J."/>
            <person name="Priest M."/>
            <person name="Russ C."/>
            <person name="Smialowska A."/>
            <person name="Swoboda P."/>
            <person name="Sykes S.M."/>
            <person name="Vaughn M."/>
            <person name="Vengrova S."/>
            <person name="Yoder R."/>
            <person name="Zeng Q."/>
            <person name="Allshire R."/>
            <person name="Baulcombe D."/>
            <person name="Birren B.W."/>
            <person name="Brown W."/>
            <person name="Ekwall K."/>
            <person name="Kellis M."/>
            <person name="Leatherwood J."/>
            <person name="Levin H."/>
            <person name="Margalit H."/>
            <person name="Martienssen R."/>
            <person name="Nieduszynski C.A."/>
            <person name="Spatafora J.W."/>
            <person name="Friedman N."/>
            <person name="Dalgaard J.Z."/>
            <person name="Baumann P."/>
            <person name="Niki H."/>
            <person name="Regev A."/>
            <person name="Nusbaum C."/>
        </authorList>
    </citation>
    <scope>NUCLEOTIDE SEQUENCE [LARGE SCALE GENOMIC DNA]</scope>
    <source>
        <strain evidence="8">yFS275 / FY16936</strain>
    </source>
</reference>